<dbReference type="Pfam" id="PF01741">
    <property type="entry name" value="MscL"/>
    <property type="match status" value="1"/>
</dbReference>
<keyword evidence="8 10" id="KW-0472">Membrane</keyword>
<dbReference type="InterPro" id="IPR019823">
    <property type="entry name" value="Mechanosensitive_channel_CS"/>
</dbReference>
<evidence type="ECO:0000256" key="5">
    <source>
        <dbReference type="ARBA" id="ARBA00022692"/>
    </source>
</evidence>
<organism evidence="11 12">
    <name type="scientific">Ruminococcus callidus ATCC 27760</name>
    <dbReference type="NCBI Taxonomy" id="411473"/>
    <lineage>
        <taxon>Bacteria</taxon>
        <taxon>Bacillati</taxon>
        <taxon>Bacillota</taxon>
        <taxon>Clostridia</taxon>
        <taxon>Eubacteriales</taxon>
        <taxon>Oscillospiraceae</taxon>
        <taxon>Ruminococcus</taxon>
    </lineage>
</organism>
<dbReference type="NCBIfam" id="TIGR00220">
    <property type="entry name" value="mscL"/>
    <property type="match status" value="1"/>
</dbReference>
<comment type="function">
    <text evidence="10">Channel that opens in response to stretch forces in the membrane lipid bilayer. May participate in the regulation of osmotic pressure changes within the cell.</text>
</comment>
<dbReference type="OrthoDB" id="9810350at2"/>
<keyword evidence="7 10" id="KW-0406">Ion transport</keyword>
<comment type="similarity">
    <text evidence="2 10">Belongs to the MscL family.</text>
</comment>
<dbReference type="RefSeq" id="WP_021682631.1">
    <property type="nucleotide sequence ID" value="NZ_KI260433.1"/>
</dbReference>
<evidence type="ECO:0000256" key="2">
    <source>
        <dbReference type="ARBA" id="ARBA00007254"/>
    </source>
</evidence>
<protein>
    <recommendedName>
        <fullName evidence="10">Large-conductance mechanosensitive channel</fullName>
    </recommendedName>
</protein>
<dbReference type="InterPro" id="IPR036019">
    <property type="entry name" value="MscL_channel"/>
</dbReference>
<dbReference type="PANTHER" id="PTHR30266:SF2">
    <property type="entry name" value="LARGE-CONDUCTANCE MECHANOSENSITIVE CHANNEL"/>
    <property type="match status" value="1"/>
</dbReference>
<proteinExistence type="inferred from homology"/>
<keyword evidence="3 10" id="KW-0813">Transport</keyword>
<dbReference type="GO" id="GO:0008381">
    <property type="term" value="F:mechanosensitive monoatomic ion channel activity"/>
    <property type="evidence" value="ECO:0007669"/>
    <property type="project" value="UniProtKB-UniRule"/>
</dbReference>
<dbReference type="SUPFAM" id="SSF81330">
    <property type="entry name" value="Gated mechanosensitive channel"/>
    <property type="match status" value="1"/>
</dbReference>
<comment type="subcellular location">
    <subcellularLocation>
        <location evidence="1 10">Cell membrane</location>
        <topology evidence="1 10">Multi-pass membrane protein</topology>
    </subcellularLocation>
</comment>
<dbReference type="Gene3D" id="1.10.1200.120">
    <property type="entry name" value="Large-conductance mechanosensitive channel, MscL, domain 1"/>
    <property type="match status" value="1"/>
</dbReference>
<evidence type="ECO:0000313" key="12">
    <source>
        <dbReference type="Proteomes" id="UP000016662"/>
    </source>
</evidence>
<keyword evidence="5 10" id="KW-0812">Transmembrane</keyword>
<evidence type="ECO:0000256" key="1">
    <source>
        <dbReference type="ARBA" id="ARBA00004651"/>
    </source>
</evidence>
<keyword evidence="9 10" id="KW-0407">Ion channel</keyword>
<reference evidence="11 12" key="1">
    <citation type="submission" date="2013-07" db="EMBL/GenBank/DDBJ databases">
        <authorList>
            <person name="Weinstock G."/>
            <person name="Sodergren E."/>
            <person name="Wylie T."/>
            <person name="Fulton L."/>
            <person name="Fulton R."/>
            <person name="Fronick C."/>
            <person name="O'Laughlin M."/>
            <person name="Godfrey J."/>
            <person name="Miner T."/>
            <person name="Herter B."/>
            <person name="Appelbaum E."/>
            <person name="Cordes M."/>
            <person name="Lek S."/>
            <person name="Wollam A."/>
            <person name="Pepin K.H."/>
            <person name="Palsikar V.B."/>
            <person name="Mitreva M."/>
            <person name="Wilson R.K."/>
        </authorList>
    </citation>
    <scope>NUCLEOTIDE SEQUENCE [LARGE SCALE GENOMIC DNA]</scope>
    <source>
        <strain evidence="11 12">ATCC 27760</strain>
    </source>
</reference>
<comment type="caution">
    <text evidence="11">The sequence shown here is derived from an EMBL/GenBank/DDBJ whole genome shotgun (WGS) entry which is preliminary data.</text>
</comment>
<evidence type="ECO:0000256" key="10">
    <source>
        <dbReference type="HAMAP-Rule" id="MF_00115"/>
    </source>
</evidence>
<dbReference type="STRING" id="411473.RUMCAL_01168"/>
<feature type="transmembrane region" description="Helical" evidence="10">
    <location>
        <begin position="61"/>
        <end position="80"/>
    </location>
</feature>
<dbReference type="HOGENOM" id="CLU_095787_0_0_9"/>
<name>U2M3Y7_9FIRM</name>
<feature type="transmembrane region" description="Helical" evidence="10">
    <location>
        <begin position="86"/>
        <end position="109"/>
    </location>
</feature>
<comment type="subunit">
    <text evidence="10">Homopentamer.</text>
</comment>
<dbReference type="PROSITE" id="PS01327">
    <property type="entry name" value="MSCL"/>
    <property type="match status" value="1"/>
</dbReference>
<dbReference type="PANTHER" id="PTHR30266">
    <property type="entry name" value="MECHANOSENSITIVE CHANNEL MSCL"/>
    <property type="match status" value="1"/>
</dbReference>
<accession>U2M3Y7</accession>
<keyword evidence="4 10" id="KW-1003">Cell membrane</keyword>
<dbReference type="EMBL" id="AWVF01000140">
    <property type="protein sequence ID" value="ERJ96464.1"/>
    <property type="molecule type" value="Genomic_DNA"/>
</dbReference>
<evidence type="ECO:0000256" key="3">
    <source>
        <dbReference type="ARBA" id="ARBA00022448"/>
    </source>
</evidence>
<keyword evidence="6 10" id="KW-1133">Transmembrane helix</keyword>
<evidence type="ECO:0000256" key="6">
    <source>
        <dbReference type="ARBA" id="ARBA00022989"/>
    </source>
</evidence>
<dbReference type="GO" id="GO:0005886">
    <property type="term" value="C:plasma membrane"/>
    <property type="evidence" value="ECO:0007669"/>
    <property type="project" value="UniProtKB-SubCell"/>
</dbReference>
<gene>
    <name evidence="10" type="primary">mscL</name>
    <name evidence="11" type="ORF">RUMCAL_01168</name>
</gene>
<evidence type="ECO:0000256" key="7">
    <source>
        <dbReference type="ARBA" id="ARBA00023065"/>
    </source>
</evidence>
<feature type="transmembrane region" description="Helical" evidence="10">
    <location>
        <begin position="36"/>
        <end position="54"/>
    </location>
</feature>
<evidence type="ECO:0000256" key="4">
    <source>
        <dbReference type="ARBA" id="ARBA00022475"/>
    </source>
</evidence>
<dbReference type="HAMAP" id="MF_00115">
    <property type="entry name" value="MscL"/>
    <property type="match status" value="1"/>
</dbReference>
<evidence type="ECO:0000256" key="9">
    <source>
        <dbReference type="ARBA" id="ARBA00023303"/>
    </source>
</evidence>
<dbReference type="PRINTS" id="PR01264">
    <property type="entry name" value="MECHCHANNEL"/>
</dbReference>
<dbReference type="NCBIfam" id="NF001843">
    <property type="entry name" value="PRK00567.1-4"/>
    <property type="match status" value="1"/>
</dbReference>
<dbReference type="Proteomes" id="UP000016662">
    <property type="component" value="Unassembled WGS sequence"/>
</dbReference>
<keyword evidence="12" id="KW-1185">Reference proteome</keyword>
<dbReference type="InterPro" id="IPR001185">
    <property type="entry name" value="MS_channel"/>
</dbReference>
<dbReference type="eggNOG" id="COG1970">
    <property type="taxonomic scope" value="Bacteria"/>
</dbReference>
<evidence type="ECO:0000256" key="8">
    <source>
        <dbReference type="ARBA" id="ARBA00023136"/>
    </source>
</evidence>
<dbReference type="PATRIC" id="fig|411473.3.peg.961"/>
<evidence type="ECO:0000313" key="11">
    <source>
        <dbReference type="EMBL" id="ERJ96464.1"/>
    </source>
</evidence>
<dbReference type="AlphaFoldDB" id="U2M3Y7"/>
<dbReference type="InterPro" id="IPR037673">
    <property type="entry name" value="MSC/AndL"/>
</dbReference>
<sequence>MDKKTTEEALQKTGKGLKGVVGEFKEFISKGNVLDMAVGLIVGSAFTAIVNSLVDDILMPVIGTVLVGINFSSLGITIPWGNHPFIAIGSFLNTIITFLLTALCVFLIVKTMNMFRRKQEEKPAPPKPSKEEQLLTEIRDLLAAQQGKPIQKDEKKNN</sequence>